<evidence type="ECO:0000256" key="7">
    <source>
        <dbReference type="SAM" id="SignalP"/>
    </source>
</evidence>
<dbReference type="GO" id="GO:0046872">
    <property type="term" value="F:metal ion binding"/>
    <property type="evidence" value="ECO:0007669"/>
    <property type="project" value="UniProtKB-KW"/>
</dbReference>
<proteinExistence type="predicted"/>
<dbReference type="Gene3D" id="1.10.760.10">
    <property type="entry name" value="Cytochrome c-like domain"/>
    <property type="match status" value="1"/>
</dbReference>
<dbReference type="PANTHER" id="PTHR11961">
    <property type="entry name" value="CYTOCHROME C"/>
    <property type="match status" value="1"/>
</dbReference>
<dbReference type="EMBL" id="SACP01000002">
    <property type="protein sequence ID" value="RVU21140.1"/>
    <property type="molecule type" value="Genomic_DNA"/>
</dbReference>
<keyword evidence="3 6" id="KW-0479">Metal-binding</keyword>
<dbReference type="InterPro" id="IPR009056">
    <property type="entry name" value="Cyt_c-like_dom"/>
</dbReference>
<evidence type="ECO:0000313" key="9">
    <source>
        <dbReference type="EMBL" id="RVU21140.1"/>
    </source>
</evidence>
<feature type="chain" id="PRO_5018524782" evidence="7">
    <location>
        <begin position="21"/>
        <end position="118"/>
    </location>
</feature>
<gene>
    <name evidence="9" type="ORF">EOE48_03320</name>
</gene>
<reference evidence="9 10" key="1">
    <citation type="submission" date="2019-01" db="EMBL/GenBank/DDBJ databases">
        <authorList>
            <person name="Chen W.-M."/>
        </authorList>
    </citation>
    <scope>NUCLEOTIDE SEQUENCE [LARGE SCALE GENOMIC DNA]</scope>
    <source>
        <strain evidence="9 10">TER-1</strain>
    </source>
</reference>
<evidence type="ECO:0000313" key="10">
    <source>
        <dbReference type="Proteomes" id="UP000286997"/>
    </source>
</evidence>
<dbReference type="OrthoDB" id="9805828at2"/>
<name>A0A3S2YWS4_9HYPH</name>
<dbReference type="Pfam" id="PF00034">
    <property type="entry name" value="Cytochrom_C"/>
    <property type="match status" value="1"/>
</dbReference>
<feature type="domain" description="Cytochrome c" evidence="8">
    <location>
        <begin position="21"/>
        <end position="118"/>
    </location>
</feature>
<dbReference type="InterPro" id="IPR002327">
    <property type="entry name" value="Cyt_c_1A/1B"/>
</dbReference>
<evidence type="ECO:0000256" key="2">
    <source>
        <dbReference type="ARBA" id="ARBA00022617"/>
    </source>
</evidence>
<keyword evidence="4" id="KW-0249">Electron transport</keyword>
<keyword evidence="7" id="KW-0732">Signal</keyword>
<dbReference type="GO" id="GO:0020037">
    <property type="term" value="F:heme binding"/>
    <property type="evidence" value="ECO:0007669"/>
    <property type="project" value="InterPro"/>
</dbReference>
<evidence type="ECO:0000256" key="1">
    <source>
        <dbReference type="ARBA" id="ARBA00022448"/>
    </source>
</evidence>
<organism evidence="9 10">
    <name type="scientific">Methylobacterium oryzihabitans</name>
    <dbReference type="NCBI Taxonomy" id="2499852"/>
    <lineage>
        <taxon>Bacteria</taxon>
        <taxon>Pseudomonadati</taxon>
        <taxon>Pseudomonadota</taxon>
        <taxon>Alphaproteobacteria</taxon>
        <taxon>Hyphomicrobiales</taxon>
        <taxon>Methylobacteriaceae</taxon>
        <taxon>Methylobacterium</taxon>
    </lineage>
</organism>
<evidence type="ECO:0000256" key="6">
    <source>
        <dbReference type="PROSITE-ProRule" id="PRU00433"/>
    </source>
</evidence>
<keyword evidence="2 6" id="KW-0349">Heme</keyword>
<feature type="signal peptide" evidence="7">
    <location>
        <begin position="1"/>
        <end position="20"/>
    </location>
</feature>
<keyword evidence="10" id="KW-1185">Reference proteome</keyword>
<dbReference type="Proteomes" id="UP000286997">
    <property type="component" value="Unassembled WGS sequence"/>
</dbReference>
<comment type="caution">
    <text evidence="9">The sequence shown here is derived from an EMBL/GenBank/DDBJ whole genome shotgun (WGS) entry which is preliminary data.</text>
</comment>
<protein>
    <submittedName>
        <fullName evidence="9">Cytochrome c family protein</fullName>
    </submittedName>
</protein>
<dbReference type="PRINTS" id="PR00604">
    <property type="entry name" value="CYTCHRMECIAB"/>
</dbReference>
<keyword evidence="1" id="KW-0813">Transport</keyword>
<evidence type="ECO:0000256" key="5">
    <source>
        <dbReference type="ARBA" id="ARBA00023004"/>
    </source>
</evidence>
<sequence length="118" mass="12522">MRQIILGAVVAVLLPVAAQAQDAAAGEKAFAVCKACHAFGKNGVGPDLKGVIGRKAGTHEGYNYSAPMKSSGLTWDEPTMKKWLADPKGTVPGTKMVYAGMKDEKKLDDLVAYLKTQQ</sequence>
<evidence type="ECO:0000256" key="4">
    <source>
        <dbReference type="ARBA" id="ARBA00022982"/>
    </source>
</evidence>
<dbReference type="AlphaFoldDB" id="A0A3S2YWS4"/>
<keyword evidence="5 6" id="KW-0408">Iron</keyword>
<dbReference type="GO" id="GO:0009055">
    <property type="term" value="F:electron transfer activity"/>
    <property type="evidence" value="ECO:0007669"/>
    <property type="project" value="InterPro"/>
</dbReference>
<evidence type="ECO:0000259" key="8">
    <source>
        <dbReference type="PROSITE" id="PS51007"/>
    </source>
</evidence>
<dbReference type="InterPro" id="IPR036909">
    <property type="entry name" value="Cyt_c-like_dom_sf"/>
</dbReference>
<dbReference type="RefSeq" id="WP_127727359.1">
    <property type="nucleotide sequence ID" value="NZ_SACP01000002.1"/>
</dbReference>
<dbReference type="SUPFAM" id="SSF46626">
    <property type="entry name" value="Cytochrome c"/>
    <property type="match status" value="1"/>
</dbReference>
<evidence type="ECO:0000256" key="3">
    <source>
        <dbReference type="ARBA" id="ARBA00022723"/>
    </source>
</evidence>
<accession>A0A3S2YWS4</accession>
<dbReference type="PROSITE" id="PS51007">
    <property type="entry name" value="CYTC"/>
    <property type="match status" value="1"/>
</dbReference>